<keyword evidence="1" id="KW-1133">Transmembrane helix</keyword>
<keyword evidence="1" id="KW-0812">Transmembrane</keyword>
<gene>
    <name evidence="2" type="ORF">ACFQO0_04125</name>
</gene>
<dbReference type="RefSeq" id="WP_382232762.1">
    <property type="nucleotide sequence ID" value="NZ_JBHTCC010000001.1"/>
</dbReference>
<protein>
    <recommendedName>
        <fullName evidence="4">TAT (Twin-arginine translocation) pathway-exported protein</fullName>
    </recommendedName>
</protein>
<organism evidence="2 3">
    <name type="scientific">Herminiimonas aquatilis</name>
    <dbReference type="NCBI Taxonomy" id="345342"/>
    <lineage>
        <taxon>Bacteria</taxon>
        <taxon>Pseudomonadati</taxon>
        <taxon>Pseudomonadota</taxon>
        <taxon>Betaproteobacteria</taxon>
        <taxon>Burkholderiales</taxon>
        <taxon>Oxalobacteraceae</taxon>
        <taxon>Herminiimonas</taxon>
    </lineage>
</organism>
<comment type="caution">
    <text evidence="2">The sequence shown here is derived from an EMBL/GenBank/DDBJ whole genome shotgun (WGS) entry which is preliminary data.</text>
</comment>
<accession>A0ABW2J393</accession>
<keyword evidence="1" id="KW-0472">Membrane</keyword>
<reference evidence="3" key="1">
    <citation type="journal article" date="2019" name="Int. J. Syst. Evol. Microbiol.">
        <title>The Global Catalogue of Microorganisms (GCM) 10K type strain sequencing project: providing services to taxonomists for standard genome sequencing and annotation.</title>
        <authorList>
            <consortium name="The Broad Institute Genomics Platform"/>
            <consortium name="The Broad Institute Genome Sequencing Center for Infectious Disease"/>
            <person name="Wu L."/>
            <person name="Ma J."/>
        </authorList>
    </citation>
    <scope>NUCLEOTIDE SEQUENCE [LARGE SCALE GENOMIC DNA]</scope>
    <source>
        <strain evidence="3">CCUG 36956</strain>
    </source>
</reference>
<evidence type="ECO:0000313" key="2">
    <source>
        <dbReference type="EMBL" id="MFC7297618.1"/>
    </source>
</evidence>
<evidence type="ECO:0008006" key="4">
    <source>
        <dbReference type="Google" id="ProtNLM"/>
    </source>
</evidence>
<name>A0ABW2J393_9BURK</name>
<dbReference type="Proteomes" id="UP001596379">
    <property type="component" value="Unassembled WGS sequence"/>
</dbReference>
<feature type="transmembrane region" description="Helical" evidence="1">
    <location>
        <begin position="41"/>
        <end position="61"/>
    </location>
</feature>
<evidence type="ECO:0000256" key="1">
    <source>
        <dbReference type="SAM" id="Phobius"/>
    </source>
</evidence>
<proteinExistence type="predicted"/>
<sequence length="73" mass="8158">MIGGDSENEPLNESEKDLALSINLNVCFGNETRSMHRRRTLLKIVTISTAIATSTVTGCIIRRMKNYRDLSMA</sequence>
<keyword evidence="3" id="KW-1185">Reference proteome</keyword>
<dbReference type="EMBL" id="JBHTCC010000001">
    <property type="protein sequence ID" value="MFC7297618.1"/>
    <property type="molecule type" value="Genomic_DNA"/>
</dbReference>
<evidence type="ECO:0000313" key="3">
    <source>
        <dbReference type="Proteomes" id="UP001596379"/>
    </source>
</evidence>